<dbReference type="AlphaFoldDB" id="A0A4R5BLE1"/>
<dbReference type="Proteomes" id="UP000295578">
    <property type="component" value="Unassembled WGS sequence"/>
</dbReference>
<sequence length="425" mass="47155">MEPIVVDEYEKRRVQGVAPTAADLAVAESEEVSKRITLRWLRGDALEIEAGSHVGVVDLECASVHVRPKLVGSELGVLQMLDYAAGLGSLRDLPLVHRLGEGLDLRDLVCLLLTRECDRLLRHGLRRDYLRREESLPVVRGRLLVERQVTHRFGMLDRLECRYDERSGDILDNRLCGAALHLAARTARDTGVRAHARRLAADFAAVCALDGFDVRAAVERLTYHRANEHYREAHRWARMLLEGTSFRSLYASAGGTTHAFLIDMNTLFEDFVTRLLRDAFAGSGVAVRAQLSLPSAVRGYAGSYTSIQPDVQLVQGHGTRARRCSVDAKYKLYADKKVATSDLYQSFVYAQAVGNSDEPPAAFIVYPADRDVPSKTVSLHRHDGAVAALVTYVAVNVPLVLRPGDAREALFDRFRGLMGSPFHRA</sequence>
<evidence type="ECO:0000313" key="2">
    <source>
        <dbReference type="Proteomes" id="UP000295578"/>
    </source>
</evidence>
<gene>
    <name evidence="1" type="ORF">E1293_10400</name>
</gene>
<dbReference type="InterPro" id="IPR019292">
    <property type="entry name" value="McrC"/>
</dbReference>
<evidence type="ECO:0000313" key="1">
    <source>
        <dbReference type="EMBL" id="TDD85890.1"/>
    </source>
</evidence>
<dbReference type="RefSeq" id="WP_132196364.1">
    <property type="nucleotide sequence ID" value="NZ_SMKY01000033.1"/>
</dbReference>
<evidence type="ECO:0008006" key="3">
    <source>
        <dbReference type="Google" id="ProtNLM"/>
    </source>
</evidence>
<protein>
    <recommendedName>
        <fullName evidence="3">Restriction endonuclease</fullName>
    </recommendedName>
</protein>
<name>A0A4R5BLE1_9ACTN</name>
<comment type="caution">
    <text evidence="1">The sequence shown here is derived from an EMBL/GenBank/DDBJ whole genome shotgun (WGS) entry which is preliminary data.</text>
</comment>
<dbReference type="PANTHER" id="PTHR38733">
    <property type="entry name" value="PROTEIN MCRC"/>
    <property type="match status" value="1"/>
</dbReference>
<dbReference type="OrthoDB" id="5148566at2"/>
<reference evidence="1 2" key="1">
    <citation type="submission" date="2019-03" db="EMBL/GenBank/DDBJ databases">
        <title>Draft genome sequences of novel Actinobacteria.</title>
        <authorList>
            <person name="Sahin N."/>
            <person name="Ay H."/>
            <person name="Saygin H."/>
        </authorList>
    </citation>
    <scope>NUCLEOTIDE SEQUENCE [LARGE SCALE GENOMIC DNA]</scope>
    <source>
        <strain evidence="1 2">DSM 45941</strain>
    </source>
</reference>
<dbReference type="Pfam" id="PF10117">
    <property type="entry name" value="McrBC"/>
    <property type="match status" value="1"/>
</dbReference>
<organism evidence="1 2">
    <name type="scientific">Actinomadura darangshiensis</name>
    <dbReference type="NCBI Taxonomy" id="705336"/>
    <lineage>
        <taxon>Bacteria</taxon>
        <taxon>Bacillati</taxon>
        <taxon>Actinomycetota</taxon>
        <taxon>Actinomycetes</taxon>
        <taxon>Streptosporangiales</taxon>
        <taxon>Thermomonosporaceae</taxon>
        <taxon>Actinomadura</taxon>
    </lineage>
</organism>
<keyword evidence="2" id="KW-1185">Reference proteome</keyword>
<accession>A0A4R5BLE1</accession>
<proteinExistence type="predicted"/>
<dbReference type="EMBL" id="SMKY01000033">
    <property type="protein sequence ID" value="TDD85890.1"/>
    <property type="molecule type" value="Genomic_DNA"/>
</dbReference>
<dbReference type="PANTHER" id="PTHR38733:SF1">
    <property type="entry name" value="TYPE IV METHYL-DIRECTED RESTRICTION ENZYME ECOKMCRBC"/>
    <property type="match status" value="1"/>
</dbReference>